<evidence type="ECO:0000313" key="3">
    <source>
        <dbReference type="EMBL" id="MFC4631078.1"/>
    </source>
</evidence>
<name>A0ABV9HMF7_9MICO</name>
<sequence>MHPLVRRLSRALASAAALTLLVTPAVAVAAPDGNAGGGIPTTVTSAETADVPLESSIPTISGTALPLRVGSTLRALAGSWTSGTQFTYQWFADGEAISGATGFTFVPTWEHRGTRLTVRLDGSREGYTPVSRTSASSTLIYPGLISVGLPVIVGSATPGATLTAVGPASVPSTVNVHYRWRLDGRSIRGANRSELTMRSAWRGHEITVSAEVDKAGYTVYRVTSPAARVGGAYTRSPNPTISGTPRVGSTIKATRGTWSPTPTSFSFQWYADGHRIAGGTSSSYTPKPRDYGKKLSVTVRSYRAGYGTVLRRSAATSEVLAPARRWVGDDEQARPVGPDGVLATIYIAQARSAECTWERRSATEVLGSSVGSGQRLFKVIDTDDTAFASESCGVWLRYYPEMVTPSDETADNGVYALGDHLERGVYSTSGPAVAGTSCAYTFYKGFYGQDAVIGQGTITEATTVTMPSAAVGFETAGCSWKRIG</sequence>
<feature type="signal peptide" evidence="2">
    <location>
        <begin position="1"/>
        <end position="29"/>
    </location>
</feature>
<evidence type="ECO:0000256" key="2">
    <source>
        <dbReference type="SAM" id="SignalP"/>
    </source>
</evidence>
<evidence type="ECO:0000313" key="4">
    <source>
        <dbReference type="Proteomes" id="UP001596011"/>
    </source>
</evidence>
<dbReference type="RefSeq" id="WP_377139796.1">
    <property type="nucleotide sequence ID" value="NZ_JBHSFI010000008.1"/>
</dbReference>
<protein>
    <recommendedName>
        <fullName evidence="5">Ig-like domain-containing protein</fullName>
    </recommendedName>
</protein>
<reference evidence="4" key="1">
    <citation type="journal article" date="2019" name="Int. J. Syst. Evol. Microbiol.">
        <title>The Global Catalogue of Microorganisms (GCM) 10K type strain sequencing project: providing services to taxonomists for standard genome sequencing and annotation.</title>
        <authorList>
            <consortium name="The Broad Institute Genomics Platform"/>
            <consortium name="The Broad Institute Genome Sequencing Center for Infectious Disease"/>
            <person name="Wu L."/>
            <person name="Ma J."/>
        </authorList>
    </citation>
    <scope>NUCLEOTIDE SEQUENCE [LARGE SCALE GENOMIC DNA]</scope>
    <source>
        <strain evidence="4">CCUG 42722</strain>
    </source>
</reference>
<feature type="chain" id="PRO_5045731323" description="Ig-like domain-containing protein" evidence="2">
    <location>
        <begin position="30"/>
        <end position="484"/>
    </location>
</feature>
<accession>A0ABV9HMF7</accession>
<keyword evidence="4" id="KW-1185">Reference proteome</keyword>
<feature type="region of interest" description="Disordered" evidence="1">
    <location>
        <begin position="231"/>
        <end position="255"/>
    </location>
</feature>
<dbReference type="EMBL" id="JBHSFI010000008">
    <property type="protein sequence ID" value="MFC4631078.1"/>
    <property type="molecule type" value="Genomic_DNA"/>
</dbReference>
<proteinExistence type="predicted"/>
<organism evidence="3 4">
    <name type="scientific">Promicromonospora alba</name>
    <dbReference type="NCBI Taxonomy" id="1616110"/>
    <lineage>
        <taxon>Bacteria</taxon>
        <taxon>Bacillati</taxon>
        <taxon>Actinomycetota</taxon>
        <taxon>Actinomycetes</taxon>
        <taxon>Micrococcales</taxon>
        <taxon>Promicromonosporaceae</taxon>
        <taxon>Promicromonospora</taxon>
    </lineage>
</organism>
<keyword evidence="2" id="KW-0732">Signal</keyword>
<comment type="caution">
    <text evidence="3">The sequence shown here is derived from an EMBL/GenBank/DDBJ whole genome shotgun (WGS) entry which is preliminary data.</text>
</comment>
<dbReference type="Gene3D" id="2.60.40.2700">
    <property type="match status" value="3"/>
</dbReference>
<evidence type="ECO:0008006" key="5">
    <source>
        <dbReference type="Google" id="ProtNLM"/>
    </source>
</evidence>
<gene>
    <name evidence="3" type="ORF">ACFO6V_22710</name>
</gene>
<dbReference type="Proteomes" id="UP001596011">
    <property type="component" value="Unassembled WGS sequence"/>
</dbReference>
<evidence type="ECO:0000256" key="1">
    <source>
        <dbReference type="SAM" id="MobiDB-lite"/>
    </source>
</evidence>